<dbReference type="KEGG" id="xcn:J169_03060"/>
<dbReference type="OMA" id="IANACPI"/>
<dbReference type="KEGG" id="xcu:J159_03045"/>
<dbReference type="PATRIC" id="fig|434928.28.peg.3140"/>
<dbReference type="KEGG" id="xcw:J162_03048"/>
<dbReference type="Proteomes" id="UP000653002">
    <property type="component" value="Unassembled WGS sequence"/>
</dbReference>
<keyword evidence="3" id="KW-1185">Reference proteome</keyword>
<dbReference type="EMBL" id="CCXZ01000158">
    <property type="protein sequence ID" value="CEG17362.1"/>
    <property type="molecule type" value="Genomic_DNA"/>
</dbReference>
<dbReference type="InterPro" id="IPR003718">
    <property type="entry name" value="OsmC/Ohr_fam"/>
</dbReference>
<dbReference type="InterPro" id="IPR015946">
    <property type="entry name" value="KH_dom-like_a/b"/>
</dbReference>
<comment type="caution">
    <text evidence="1">The sequence shown here is derived from an EMBL/GenBank/DDBJ whole genome shotgun (WGS) entry which is preliminary data.</text>
</comment>
<dbReference type="Gene3D" id="3.30.300.20">
    <property type="match status" value="1"/>
</dbReference>
<dbReference type="KEGG" id="xcf:J172_03053"/>
<dbReference type="KEGG" id="xcm:J164_03045"/>
<organism evidence="1 3">
    <name type="scientific">Xanthomonas citri pv. citri</name>
    <dbReference type="NCBI Taxonomy" id="611301"/>
    <lineage>
        <taxon>Bacteria</taxon>
        <taxon>Pseudomonadati</taxon>
        <taxon>Pseudomonadota</taxon>
        <taxon>Gammaproteobacteria</taxon>
        <taxon>Lysobacterales</taxon>
        <taxon>Lysobacteraceae</taxon>
        <taxon>Xanthomonas</taxon>
    </lineage>
</organism>
<dbReference type="RefSeq" id="WP_011051892.1">
    <property type="nucleotide sequence ID" value="NZ_CAVLHM010000028.1"/>
</dbReference>
<dbReference type="Proteomes" id="UP000052230">
    <property type="component" value="Unassembled WGS sequence"/>
</dbReference>
<reference evidence="1 3" key="1">
    <citation type="submission" date="2014-09" db="EMBL/GenBank/DDBJ databases">
        <authorList>
            <person name="Regsiter A."/>
        </authorList>
    </citation>
    <scope>NUCLEOTIDE SEQUENCE [LARGE SCALE GENOMIC DNA]</scope>
</reference>
<accession>A0A0U5FG38</accession>
<dbReference type="KEGG" id="xcr:J163_03045"/>
<evidence type="ECO:0000313" key="2">
    <source>
        <dbReference type="EMBL" id="MBD4335196.1"/>
    </source>
</evidence>
<dbReference type="InterPro" id="IPR036102">
    <property type="entry name" value="OsmC/Ohrsf"/>
</dbReference>
<dbReference type="AlphaFoldDB" id="A0A0U5FG38"/>
<protein>
    <submittedName>
        <fullName evidence="2">OsmC family peroxiredoxin</fullName>
    </submittedName>
</protein>
<dbReference type="Pfam" id="PF02566">
    <property type="entry name" value="OsmC"/>
    <property type="match status" value="1"/>
</dbReference>
<name>A0A0U5FG38_XANCI</name>
<dbReference type="EMBL" id="JAABFR010000150">
    <property type="protein sequence ID" value="MBD4335196.1"/>
    <property type="molecule type" value="Genomic_DNA"/>
</dbReference>
<dbReference type="GeneID" id="66911965"/>
<dbReference type="PANTHER" id="PTHR39624">
    <property type="entry name" value="PROTEIN INVOLVED IN RIMO-MEDIATED BETA-METHYLTHIOLATION OF RIBOSOMAL PROTEIN S12 YCAO"/>
    <property type="match status" value="1"/>
</dbReference>
<gene>
    <name evidence="2" type="ORF">GUH15_03695</name>
    <name evidence="1" type="ORF">XAC3562_620023</name>
</gene>
<reference evidence="2" key="2">
    <citation type="submission" date="2020-01" db="EMBL/GenBank/DDBJ databases">
        <authorList>
            <person name="Richard D."/>
        </authorList>
    </citation>
    <scope>NUCLEOTIDE SEQUENCE</scope>
    <source>
        <strain evidence="2">JP541</strain>
    </source>
</reference>
<evidence type="ECO:0000313" key="1">
    <source>
        <dbReference type="EMBL" id="CEG17362.1"/>
    </source>
</evidence>
<evidence type="ECO:0000313" key="3">
    <source>
        <dbReference type="Proteomes" id="UP000052230"/>
    </source>
</evidence>
<proteinExistence type="predicted"/>
<dbReference type="SUPFAM" id="SSF82784">
    <property type="entry name" value="OsmC-like"/>
    <property type="match status" value="1"/>
</dbReference>
<dbReference type="PANTHER" id="PTHR39624:SF2">
    <property type="entry name" value="OSMC-LIKE PROTEIN"/>
    <property type="match status" value="1"/>
</dbReference>
<sequence>MSDRPVSVRTGAVPYTVSIHDGLHTWGGDTQLANGGSDAGPDPGSQVLGALGACTAITVSMVAARKQWPLTAVHVHLHYTQRGAAGTAITRDVVLDGALDDEQRARLMEVADKCPIHRLLTGEVRIETRLQAVGGGGDMAIRHD</sequence>